<gene>
    <name evidence="9" type="ORF">TAV2_LOCUS107</name>
</gene>
<protein>
    <recommendedName>
        <fullName evidence="8">Replication factor A C-terminal domain-containing protein</fullName>
    </recommendedName>
</protein>
<keyword evidence="10" id="KW-1185">Reference proteome</keyword>
<dbReference type="SUPFAM" id="SSF50249">
    <property type="entry name" value="Nucleic acid-binding proteins"/>
    <property type="match status" value="1"/>
</dbReference>
<dbReference type="Proteomes" id="UP000836841">
    <property type="component" value="Chromosome 1"/>
</dbReference>
<dbReference type="CDD" id="cd04476">
    <property type="entry name" value="RPA1_DBD_C"/>
    <property type="match status" value="1"/>
</dbReference>
<proteinExistence type="inferred from homology"/>
<dbReference type="InterPro" id="IPR013955">
    <property type="entry name" value="Rep_factor-A_C"/>
</dbReference>
<accession>A0AAU9RCU5</accession>
<keyword evidence="3" id="KW-0863">Zinc-finger</keyword>
<feature type="region of interest" description="Disordered" evidence="6">
    <location>
        <begin position="270"/>
        <end position="321"/>
    </location>
</feature>
<feature type="chain" id="PRO_5043325488" description="Replication factor A C-terminal domain-containing protein" evidence="7">
    <location>
        <begin position="19"/>
        <end position="321"/>
    </location>
</feature>
<keyword evidence="5" id="KW-0238">DNA-binding</keyword>
<dbReference type="PANTHER" id="PTHR47165:SF4">
    <property type="entry name" value="OS03G0429900 PROTEIN"/>
    <property type="match status" value="1"/>
</dbReference>
<dbReference type="AlphaFoldDB" id="A0AAU9RCU5"/>
<evidence type="ECO:0000256" key="6">
    <source>
        <dbReference type="SAM" id="MobiDB-lite"/>
    </source>
</evidence>
<dbReference type="Gene3D" id="2.40.50.140">
    <property type="entry name" value="Nucleic acid-binding proteins"/>
    <property type="match status" value="1"/>
</dbReference>
<feature type="compositionally biased region" description="Basic and acidic residues" evidence="6">
    <location>
        <begin position="282"/>
        <end position="294"/>
    </location>
</feature>
<dbReference type="GO" id="GO:0003677">
    <property type="term" value="F:DNA binding"/>
    <property type="evidence" value="ECO:0007669"/>
    <property type="project" value="UniProtKB-KW"/>
</dbReference>
<dbReference type="EMBL" id="OU466857">
    <property type="protein sequence ID" value="CAH2035688.1"/>
    <property type="molecule type" value="Genomic_DNA"/>
</dbReference>
<evidence type="ECO:0000256" key="3">
    <source>
        <dbReference type="ARBA" id="ARBA00022771"/>
    </source>
</evidence>
<dbReference type="GO" id="GO:0008270">
    <property type="term" value="F:zinc ion binding"/>
    <property type="evidence" value="ECO:0007669"/>
    <property type="project" value="UniProtKB-KW"/>
</dbReference>
<reference evidence="9 10" key="1">
    <citation type="submission" date="2022-03" db="EMBL/GenBank/DDBJ databases">
        <authorList>
            <person name="Nunn A."/>
            <person name="Chopra R."/>
            <person name="Nunn A."/>
            <person name="Contreras Garrido A."/>
        </authorList>
    </citation>
    <scope>NUCLEOTIDE SEQUENCE [LARGE SCALE GENOMIC DNA]</scope>
</reference>
<dbReference type="InterPro" id="IPR047192">
    <property type="entry name" value="Euk_RPA1_DBD_C"/>
</dbReference>
<keyword evidence="7" id="KW-0732">Signal</keyword>
<evidence type="ECO:0000313" key="10">
    <source>
        <dbReference type="Proteomes" id="UP000836841"/>
    </source>
</evidence>
<evidence type="ECO:0000259" key="8">
    <source>
        <dbReference type="Pfam" id="PF08646"/>
    </source>
</evidence>
<dbReference type="InterPro" id="IPR012340">
    <property type="entry name" value="NA-bd_OB-fold"/>
</dbReference>
<name>A0AAU9RCU5_THLAR</name>
<evidence type="ECO:0000256" key="5">
    <source>
        <dbReference type="ARBA" id="ARBA00023125"/>
    </source>
</evidence>
<sequence>MNTVLGVWVIVTVPSIMMVNPDLPEIISFREKLPTDGLTLTYTHPNQLTVVNSISVRDDFILHSPRMTINEIISASEVTKCVTMCTIMSIDTEFGWYYMAHKSCAKKVLPHDMEAMKDKYPGRSFKKPLWKCEKCNKDVDDIVPAFMLTFRVMDDSGETKFLLFDKEAMEVVNQTAAQLTQSVDEVQDPSILPLALTNICGKIYLFKISIQSSNIVFNNPSYKVVKIVTQSDIVKKFSEVSANQKTPDAQGIPRSLMWVDEKVPILNIEGVDEDATPTSKRKSTESIEGVDNKDQQSVSKKGCISKKQPHDVKIIKKEKDA</sequence>
<feature type="compositionally biased region" description="Basic and acidic residues" evidence="6">
    <location>
        <begin position="308"/>
        <end position="321"/>
    </location>
</feature>
<comment type="similarity">
    <text evidence="1">Belongs to the replication factor A protein 1 family.</text>
</comment>
<feature type="domain" description="Replication factor A C-terminal" evidence="8">
    <location>
        <begin position="83"/>
        <end position="213"/>
    </location>
</feature>
<dbReference type="Pfam" id="PF08646">
    <property type="entry name" value="Rep_fac-A_C"/>
    <property type="match status" value="1"/>
</dbReference>
<dbReference type="PANTHER" id="PTHR47165">
    <property type="entry name" value="OS03G0429900 PROTEIN"/>
    <property type="match status" value="1"/>
</dbReference>
<organism evidence="9 10">
    <name type="scientific">Thlaspi arvense</name>
    <name type="common">Field penny-cress</name>
    <dbReference type="NCBI Taxonomy" id="13288"/>
    <lineage>
        <taxon>Eukaryota</taxon>
        <taxon>Viridiplantae</taxon>
        <taxon>Streptophyta</taxon>
        <taxon>Embryophyta</taxon>
        <taxon>Tracheophyta</taxon>
        <taxon>Spermatophyta</taxon>
        <taxon>Magnoliopsida</taxon>
        <taxon>eudicotyledons</taxon>
        <taxon>Gunneridae</taxon>
        <taxon>Pentapetalae</taxon>
        <taxon>rosids</taxon>
        <taxon>malvids</taxon>
        <taxon>Brassicales</taxon>
        <taxon>Brassicaceae</taxon>
        <taxon>Thlaspideae</taxon>
        <taxon>Thlaspi</taxon>
    </lineage>
</organism>
<evidence type="ECO:0000256" key="1">
    <source>
        <dbReference type="ARBA" id="ARBA00005690"/>
    </source>
</evidence>
<evidence type="ECO:0000256" key="2">
    <source>
        <dbReference type="ARBA" id="ARBA00022723"/>
    </source>
</evidence>
<keyword evidence="4" id="KW-0862">Zinc</keyword>
<keyword evidence="2" id="KW-0479">Metal-binding</keyword>
<evidence type="ECO:0000313" key="9">
    <source>
        <dbReference type="EMBL" id="CAH2035688.1"/>
    </source>
</evidence>
<feature type="signal peptide" evidence="7">
    <location>
        <begin position="1"/>
        <end position="18"/>
    </location>
</feature>
<evidence type="ECO:0000256" key="4">
    <source>
        <dbReference type="ARBA" id="ARBA00022833"/>
    </source>
</evidence>
<evidence type="ECO:0000256" key="7">
    <source>
        <dbReference type="SAM" id="SignalP"/>
    </source>
</evidence>